<dbReference type="AlphaFoldDB" id="A0A3A4B4W1"/>
<evidence type="ECO:0000313" key="3">
    <source>
        <dbReference type="Proteomes" id="UP000265768"/>
    </source>
</evidence>
<gene>
    <name evidence="2" type="ORF">D5H75_13120</name>
</gene>
<reference evidence="2 3" key="1">
    <citation type="submission" date="2018-09" db="EMBL/GenBank/DDBJ databases">
        <title>YIM 75507 draft genome.</title>
        <authorList>
            <person name="Tang S."/>
            <person name="Feng Y."/>
        </authorList>
    </citation>
    <scope>NUCLEOTIDE SEQUENCE [LARGE SCALE GENOMIC DNA]</scope>
    <source>
        <strain evidence="2 3">YIM 75507</strain>
    </source>
</reference>
<sequence>MSLAAFEQGVPVREMRPGDHLCLVSGAADDRERVRAALVASGLDRGDKVLCLADAAEPLAAVDSLRRHGLDPDPAVARGQLVVRVARDTCLPDPRRAVALIRDQAHDAAREGYPALSFAAEMGWAGRDGLGPGPLLEFERGLRPLVEGSGARAVCQYDGRLFSSAALDDLRRQHTGEVSDGCEVSHGVLRLAQLAWPPGLRVSGDVDLTTRAALEAGLARAAAGHGRDVHADLGELGFMDLGGLRVLVETAAGLGPGRSLVLHRVPRHVRHLIELTGWSGAPGLRLSGDPG</sequence>
<evidence type="ECO:0000259" key="1">
    <source>
        <dbReference type="PROSITE" id="PS50801"/>
    </source>
</evidence>
<dbReference type="PROSITE" id="PS50801">
    <property type="entry name" value="STAS"/>
    <property type="match status" value="1"/>
</dbReference>
<feature type="domain" description="STAS" evidence="1">
    <location>
        <begin position="200"/>
        <end position="277"/>
    </location>
</feature>
<dbReference type="RefSeq" id="WP_119926721.1">
    <property type="nucleotide sequence ID" value="NZ_QZEY01000004.1"/>
</dbReference>
<dbReference type="InterPro" id="IPR036513">
    <property type="entry name" value="STAS_dom_sf"/>
</dbReference>
<evidence type="ECO:0000313" key="2">
    <source>
        <dbReference type="EMBL" id="RJL32472.1"/>
    </source>
</evidence>
<protein>
    <submittedName>
        <fullName evidence="2">STAS domain-containing protein</fullName>
    </submittedName>
</protein>
<accession>A0A3A4B4W1</accession>
<dbReference type="Pfam" id="PF13466">
    <property type="entry name" value="STAS_2"/>
    <property type="match status" value="1"/>
</dbReference>
<dbReference type="Pfam" id="PF14417">
    <property type="entry name" value="MEDS"/>
    <property type="match status" value="1"/>
</dbReference>
<dbReference type="OrthoDB" id="116243at2"/>
<dbReference type="InterPro" id="IPR025847">
    <property type="entry name" value="MEDS_domain"/>
</dbReference>
<dbReference type="SUPFAM" id="SSF52091">
    <property type="entry name" value="SpoIIaa-like"/>
    <property type="match status" value="1"/>
</dbReference>
<dbReference type="Gene3D" id="3.30.750.24">
    <property type="entry name" value="STAS domain"/>
    <property type="match status" value="1"/>
</dbReference>
<dbReference type="InterPro" id="IPR058548">
    <property type="entry name" value="MlaB-like_STAS"/>
</dbReference>
<keyword evidence="3" id="KW-1185">Reference proteome</keyword>
<dbReference type="InterPro" id="IPR002645">
    <property type="entry name" value="STAS_dom"/>
</dbReference>
<comment type="caution">
    <text evidence="2">The sequence shown here is derived from an EMBL/GenBank/DDBJ whole genome shotgun (WGS) entry which is preliminary data.</text>
</comment>
<organism evidence="2 3">
    <name type="scientific">Bailinhaonella thermotolerans</name>
    <dbReference type="NCBI Taxonomy" id="1070861"/>
    <lineage>
        <taxon>Bacteria</taxon>
        <taxon>Bacillati</taxon>
        <taxon>Actinomycetota</taxon>
        <taxon>Actinomycetes</taxon>
        <taxon>Streptosporangiales</taxon>
        <taxon>Streptosporangiaceae</taxon>
        <taxon>Bailinhaonella</taxon>
    </lineage>
</organism>
<dbReference type="Proteomes" id="UP000265768">
    <property type="component" value="Unassembled WGS sequence"/>
</dbReference>
<dbReference type="EMBL" id="QZEY01000004">
    <property type="protein sequence ID" value="RJL32472.1"/>
    <property type="molecule type" value="Genomic_DNA"/>
</dbReference>
<dbReference type="CDD" id="cd07043">
    <property type="entry name" value="STAS_anti-anti-sigma_factors"/>
    <property type="match status" value="1"/>
</dbReference>
<name>A0A3A4B4W1_9ACTN</name>
<proteinExistence type="predicted"/>